<dbReference type="EMBL" id="BPLQ01000988">
    <property type="protein sequence ID" value="GIX77128.1"/>
    <property type="molecule type" value="Genomic_DNA"/>
</dbReference>
<gene>
    <name evidence="1" type="ORF">CDAR_463731</name>
</gene>
<comment type="caution">
    <text evidence="1">The sequence shown here is derived from an EMBL/GenBank/DDBJ whole genome shotgun (WGS) entry which is preliminary data.</text>
</comment>
<reference evidence="1 2" key="1">
    <citation type="submission" date="2021-06" db="EMBL/GenBank/DDBJ databases">
        <title>Caerostris darwini draft genome.</title>
        <authorList>
            <person name="Kono N."/>
            <person name="Arakawa K."/>
        </authorList>
    </citation>
    <scope>NUCLEOTIDE SEQUENCE [LARGE SCALE GENOMIC DNA]</scope>
</reference>
<name>A0AAV4MXK0_9ARAC</name>
<organism evidence="1 2">
    <name type="scientific">Caerostris darwini</name>
    <dbReference type="NCBI Taxonomy" id="1538125"/>
    <lineage>
        <taxon>Eukaryota</taxon>
        <taxon>Metazoa</taxon>
        <taxon>Ecdysozoa</taxon>
        <taxon>Arthropoda</taxon>
        <taxon>Chelicerata</taxon>
        <taxon>Arachnida</taxon>
        <taxon>Araneae</taxon>
        <taxon>Araneomorphae</taxon>
        <taxon>Entelegynae</taxon>
        <taxon>Araneoidea</taxon>
        <taxon>Araneidae</taxon>
        <taxon>Caerostris</taxon>
    </lineage>
</organism>
<dbReference type="Proteomes" id="UP001054837">
    <property type="component" value="Unassembled WGS sequence"/>
</dbReference>
<evidence type="ECO:0000313" key="2">
    <source>
        <dbReference type="Proteomes" id="UP001054837"/>
    </source>
</evidence>
<evidence type="ECO:0000313" key="1">
    <source>
        <dbReference type="EMBL" id="GIX77128.1"/>
    </source>
</evidence>
<sequence>MAVSDKAVRNNDNKVRFPPKSKLCCPIPIESFSPGLDKKWLWILRGALFSCIPDDKIRVLEKPIRLTWQERNRSVRIFCLAVRKWATVDKETKINPFIGLTVGKYWKGIETSLLLWTRVDF</sequence>
<accession>A0AAV4MXK0</accession>
<proteinExistence type="predicted"/>
<dbReference type="AlphaFoldDB" id="A0AAV4MXK0"/>
<protein>
    <submittedName>
        <fullName evidence="1">Uncharacterized protein</fullName>
    </submittedName>
</protein>
<keyword evidence="2" id="KW-1185">Reference proteome</keyword>